<proteinExistence type="predicted"/>
<evidence type="ECO:0000256" key="1">
    <source>
        <dbReference type="SAM" id="MobiDB-lite"/>
    </source>
</evidence>
<feature type="region of interest" description="Disordered" evidence="1">
    <location>
        <begin position="216"/>
        <end position="241"/>
    </location>
</feature>
<gene>
    <name evidence="2" type="ORF">EXIGLDRAFT_702732</name>
</gene>
<dbReference type="Proteomes" id="UP000077266">
    <property type="component" value="Unassembled WGS sequence"/>
</dbReference>
<dbReference type="EMBL" id="KV426332">
    <property type="protein sequence ID" value="KZV82304.1"/>
    <property type="molecule type" value="Genomic_DNA"/>
</dbReference>
<sequence>MEETTAQAAKPGPKKIWSSNSSEEWQRNEEFWLGLRESGAKPLVLMLVLVTVSMSRAPTSPRRVQRIRHSLPTPNFESALGGVVEVSDGGVPWCTRCNLMLTTTLRNLKGSPFVAGEILLVRAPTQIQALFFTVPSFRFIPVLVRSASSAIRSAQLGLVVESGSELDEENDDDEHLGHSGPSTSAFASVRFAFGGDVAAGRRAGWEWRCQESRRRKLQAAKKKKKKKRPTDADEDGRVETTKCRMAMRERASGSPFGLTVNGFG</sequence>
<accession>A0A165CE51</accession>
<keyword evidence="3" id="KW-1185">Reference proteome</keyword>
<reference evidence="2 3" key="1">
    <citation type="journal article" date="2016" name="Mol. Biol. Evol.">
        <title>Comparative Genomics of Early-Diverging Mushroom-Forming Fungi Provides Insights into the Origins of Lignocellulose Decay Capabilities.</title>
        <authorList>
            <person name="Nagy L.G."/>
            <person name="Riley R."/>
            <person name="Tritt A."/>
            <person name="Adam C."/>
            <person name="Daum C."/>
            <person name="Floudas D."/>
            <person name="Sun H."/>
            <person name="Yadav J.S."/>
            <person name="Pangilinan J."/>
            <person name="Larsson K.H."/>
            <person name="Matsuura K."/>
            <person name="Barry K."/>
            <person name="Labutti K."/>
            <person name="Kuo R."/>
            <person name="Ohm R.A."/>
            <person name="Bhattacharya S.S."/>
            <person name="Shirouzu T."/>
            <person name="Yoshinaga Y."/>
            <person name="Martin F.M."/>
            <person name="Grigoriev I.V."/>
            <person name="Hibbett D.S."/>
        </authorList>
    </citation>
    <scope>NUCLEOTIDE SEQUENCE [LARGE SCALE GENOMIC DNA]</scope>
    <source>
        <strain evidence="2 3">HHB12029</strain>
    </source>
</reference>
<feature type="region of interest" description="Disordered" evidence="1">
    <location>
        <begin position="1"/>
        <end position="21"/>
    </location>
</feature>
<dbReference type="AlphaFoldDB" id="A0A165CE51"/>
<dbReference type="InParanoid" id="A0A165CE51"/>
<evidence type="ECO:0000313" key="3">
    <source>
        <dbReference type="Proteomes" id="UP000077266"/>
    </source>
</evidence>
<evidence type="ECO:0000313" key="2">
    <source>
        <dbReference type="EMBL" id="KZV82304.1"/>
    </source>
</evidence>
<feature type="compositionally biased region" description="Basic and acidic residues" evidence="1">
    <location>
        <begin position="229"/>
        <end position="241"/>
    </location>
</feature>
<protein>
    <submittedName>
        <fullName evidence="2">Uncharacterized protein</fullName>
    </submittedName>
</protein>
<feature type="compositionally biased region" description="Basic residues" evidence="1">
    <location>
        <begin position="216"/>
        <end position="228"/>
    </location>
</feature>
<organism evidence="2 3">
    <name type="scientific">Exidia glandulosa HHB12029</name>
    <dbReference type="NCBI Taxonomy" id="1314781"/>
    <lineage>
        <taxon>Eukaryota</taxon>
        <taxon>Fungi</taxon>
        <taxon>Dikarya</taxon>
        <taxon>Basidiomycota</taxon>
        <taxon>Agaricomycotina</taxon>
        <taxon>Agaricomycetes</taxon>
        <taxon>Auriculariales</taxon>
        <taxon>Exidiaceae</taxon>
        <taxon>Exidia</taxon>
    </lineage>
</organism>
<name>A0A165CE51_EXIGL</name>